<dbReference type="KEGG" id="shl:Shal_0990"/>
<protein>
    <submittedName>
        <fullName evidence="3">Adenylyl cyclase CyaB</fullName>
    </submittedName>
</protein>
<evidence type="ECO:0000256" key="1">
    <source>
        <dbReference type="SAM" id="MobiDB-lite"/>
    </source>
</evidence>
<dbReference type="eggNOG" id="COG1437">
    <property type="taxonomic scope" value="Bacteria"/>
</dbReference>
<dbReference type="CDD" id="cd07890">
    <property type="entry name" value="CYTH-like_AC_IV-like"/>
    <property type="match status" value="1"/>
</dbReference>
<dbReference type="InterPro" id="IPR008173">
    <property type="entry name" value="Adenylyl_cyclase_CyaB"/>
</dbReference>
<evidence type="ECO:0000313" key="4">
    <source>
        <dbReference type="Proteomes" id="UP000001317"/>
    </source>
</evidence>
<dbReference type="STRING" id="458817.Shal_0990"/>
<gene>
    <name evidence="3" type="ordered locus">Shal_0990</name>
</gene>
<feature type="compositionally biased region" description="Basic and acidic residues" evidence="1">
    <location>
        <begin position="10"/>
        <end position="20"/>
    </location>
</feature>
<dbReference type="Gene3D" id="2.40.320.10">
    <property type="entry name" value="Hypothetical Protein Pfu-838710-001"/>
    <property type="match status" value="1"/>
</dbReference>
<reference evidence="3" key="1">
    <citation type="submission" date="2008-01" db="EMBL/GenBank/DDBJ databases">
        <title>Complete sequence of Shewanella halifaxensis HAW-EB4.</title>
        <authorList>
            <consortium name="US DOE Joint Genome Institute"/>
            <person name="Copeland A."/>
            <person name="Lucas S."/>
            <person name="Lapidus A."/>
            <person name="Glavina del Rio T."/>
            <person name="Dalin E."/>
            <person name="Tice H."/>
            <person name="Bruce D."/>
            <person name="Goodwin L."/>
            <person name="Pitluck S."/>
            <person name="Sims D."/>
            <person name="Brettin T."/>
            <person name="Detter J.C."/>
            <person name="Han C."/>
            <person name="Kuske C.R."/>
            <person name="Schmutz J."/>
            <person name="Larimer F."/>
            <person name="Land M."/>
            <person name="Hauser L."/>
            <person name="Kyrpides N."/>
            <person name="Kim E."/>
            <person name="Zhao J.-S."/>
            <person name="Richardson P."/>
        </authorList>
    </citation>
    <scope>NUCLEOTIDE SEQUENCE [LARGE SCALE GENOMIC DNA]</scope>
    <source>
        <strain evidence="3">HAW-EB4</strain>
    </source>
</reference>
<dbReference type="SMART" id="SM01118">
    <property type="entry name" value="CYTH"/>
    <property type="match status" value="1"/>
</dbReference>
<dbReference type="Pfam" id="PF01928">
    <property type="entry name" value="CYTH"/>
    <property type="match status" value="1"/>
</dbReference>
<dbReference type="PANTHER" id="PTHR21028:SF2">
    <property type="entry name" value="CYTH DOMAIN-CONTAINING PROTEIN"/>
    <property type="match status" value="1"/>
</dbReference>
<accession>B0TVC6</accession>
<dbReference type="SUPFAM" id="SSF55154">
    <property type="entry name" value="CYTH-like phosphatases"/>
    <property type="match status" value="1"/>
</dbReference>
<dbReference type="PANTHER" id="PTHR21028">
    <property type="entry name" value="SI:CH211-156B7.4"/>
    <property type="match status" value="1"/>
</dbReference>
<evidence type="ECO:0000259" key="2">
    <source>
        <dbReference type="PROSITE" id="PS51707"/>
    </source>
</evidence>
<feature type="region of interest" description="Disordered" evidence="1">
    <location>
        <begin position="1"/>
        <end position="20"/>
    </location>
</feature>
<sequence>MRTKRKVSQSKREPQPMSHEHFKGQFEVELKYRLACRDAFLAVLNSLEHEIMFEDNIESDCYFDTPTQQLLAQNKSVCIRECQPSGIKLWIVKGPEADRCEATNITDTNSAKSMLKTMGYQVCLEMQKQRSIYFVGKFHITLDHLAGLGDFAEFAIMTDDENSLEIYRAELVDLAAHFGLTQEQLEHRSYRSMQEAK</sequence>
<dbReference type="HOGENOM" id="CLU_105244_3_0_6"/>
<dbReference type="Proteomes" id="UP000001317">
    <property type="component" value="Chromosome"/>
</dbReference>
<dbReference type="NCBIfam" id="TIGR00318">
    <property type="entry name" value="cyaB"/>
    <property type="match status" value="1"/>
</dbReference>
<feature type="domain" description="CYTH" evidence="2">
    <location>
        <begin position="25"/>
        <end position="196"/>
    </location>
</feature>
<name>B0TVC6_SHEHH</name>
<keyword evidence="4" id="KW-1185">Reference proteome</keyword>
<organism evidence="3 4">
    <name type="scientific">Shewanella halifaxensis (strain HAW-EB4)</name>
    <dbReference type="NCBI Taxonomy" id="458817"/>
    <lineage>
        <taxon>Bacteria</taxon>
        <taxon>Pseudomonadati</taxon>
        <taxon>Pseudomonadota</taxon>
        <taxon>Gammaproteobacteria</taxon>
        <taxon>Alteromonadales</taxon>
        <taxon>Shewanellaceae</taxon>
        <taxon>Shewanella</taxon>
    </lineage>
</organism>
<proteinExistence type="predicted"/>
<dbReference type="InterPro" id="IPR033469">
    <property type="entry name" value="CYTH-like_dom_sf"/>
</dbReference>
<dbReference type="PROSITE" id="PS51707">
    <property type="entry name" value="CYTH"/>
    <property type="match status" value="1"/>
</dbReference>
<dbReference type="InterPro" id="IPR023577">
    <property type="entry name" value="CYTH_domain"/>
</dbReference>
<evidence type="ECO:0000313" key="3">
    <source>
        <dbReference type="EMBL" id="ABZ75564.1"/>
    </source>
</evidence>
<dbReference type="AlphaFoldDB" id="B0TVC6"/>
<dbReference type="EMBL" id="CP000931">
    <property type="protein sequence ID" value="ABZ75564.1"/>
    <property type="molecule type" value="Genomic_DNA"/>
</dbReference>